<reference evidence="1 2" key="1">
    <citation type="submission" date="2022-03" db="EMBL/GenBank/DDBJ databases">
        <title>Draft genome sequence of Furfurilactobacillus curtus JCM 31185.</title>
        <authorList>
            <person name="Suzuki S."/>
            <person name="Endo A."/>
            <person name="Kajikawa A."/>
        </authorList>
    </citation>
    <scope>NUCLEOTIDE SEQUENCE [LARGE SCALE GENOMIC DNA]</scope>
    <source>
        <strain evidence="1 2">JCM 31185</strain>
    </source>
</reference>
<keyword evidence="2" id="KW-1185">Reference proteome</keyword>
<dbReference type="Proteomes" id="UP001628078">
    <property type="component" value="Unassembled WGS sequence"/>
</dbReference>
<protein>
    <recommendedName>
        <fullName evidence="3">NAD(P)-binding domain-containing protein</fullName>
    </recommendedName>
</protein>
<evidence type="ECO:0000313" key="1">
    <source>
        <dbReference type="EMBL" id="GKT05207.1"/>
    </source>
</evidence>
<dbReference type="SUPFAM" id="SSF51735">
    <property type="entry name" value="NAD(P)-binding Rossmann-fold domains"/>
    <property type="match status" value="1"/>
</dbReference>
<gene>
    <name evidence="1" type="ORF">JCM31185_04960</name>
</gene>
<dbReference type="InterPro" id="IPR036291">
    <property type="entry name" value="NAD(P)-bd_dom_sf"/>
</dbReference>
<dbReference type="Gene3D" id="3.40.50.720">
    <property type="entry name" value="NAD(P)-binding Rossmann-like Domain"/>
    <property type="match status" value="1"/>
</dbReference>
<accession>A0ABQ5JLA6</accession>
<proteinExistence type="predicted"/>
<evidence type="ECO:0008006" key="3">
    <source>
        <dbReference type="Google" id="ProtNLM"/>
    </source>
</evidence>
<comment type="caution">
    <text evidence="1">The sequence shown here is derived from an EMBL/GenBank/DDBJ whole genome shotgun (WGS) entry which is preliminary data.</text>
</comment>
<name>A0ABQ5JLA6_9LACO</name>
<dbReference type="EMBL" id="BQXO01000001">
    <property type="protein sequence ID" value="GKT05207.1"/>
    <property type="molecule type" value="Genomic_DNA"/>
</dbReference>
<sequence>MAKILFVGAAQSLTATVIEAFANAHPSADIRLTTDRPHALKAGFTDRFEVLVGEPDDPFFMVEATAGVSHVYFGADVIRSNWVKAFVWAVSHYRREIEQVVLSTANLKALDRRLCNLPVDYFELLEPLRRQHLDFQFVREIGFNTKTDLLAEIIDNQSQILRIGLQSNTWPQLMDRLLTNRASAWSGQIAN</sequence>
<organism evidence="1 2">
    <name type="scientific">Furfurilactobacillus curtus</name>
    <dbReference type="NCBI Taxonomy" id="1746200"/>
    <lineage>
        <taxon>Bacteria</taxon>
        <taxon>Bacillati</taxon>
        <taxon>Bacillota</taxon>
        <taxon>Bacilli</taxon>
        <taxon>Lactobacillales</taxon>
        <taxon>Lactobacillaceae</taxon>
        <taxon>Furfurilactobacillus</taxon>
    </lineage>
</organism>
<dbReference type="RefSeq" id="WP_407882459.1">
    <property type="nucleotide sequence ID" value="NZ_BQXO01000001.1"/>
</dbReference>
<evidence type="ECO:0000313" key="2">
    <source>
        <dbReference type="Proteomes" id="UP001628078"/>
    </source>
</evidence>